<reference evidence="3" key="1">
    <citation type="journal article" date="2019" name="Int. J. Syst. Evol. Microbiol.">
        <title>The Global Catalogue of Microorganisms (GCM) 10K type strain sequencing project: providing services to taxonomists for standard genome sequencing and annotation.</title>
        <authorList>
            <consortium name="The Broad Institute Genomics Platform"/>
            <consortium name="The Broad Institute Genome Sequencing Center for Infectious Disease"/>
            <person name="Wu L."/>
            <person name="Ma J."/>
        </authorList>
    </citation>
    <scope>NUCLEOTIDE SEQUENCE [LARGE SCALE GENOMIC DNA]</scope>
    <source>
        <strain evidence="3">CGMCC 4.1415</strain>
    </source>
</reference>
<proteinExistence type="predicted"/>
<dbReference type="Gene3D" id="1.10.260.40">
    <property type="entry name" value="lambda repressor-like DNA-binding domains"/>
    <property type="match status" value="1"/>
</dbReference>
<dbReference type="SUPFAM" id="SSF47413">
    <property type="entry name" value="lambda repressor-like DNA-binding domains"/>
    <property type="match status" value="1"/>
</dbReference>
<dbReference type="SMART" id="SM00530">
    <property type="entry name" value="HTH_XRE"/>
    <property type="match status" value="1"/>
</dbReference>
<dbReference type="EMBL" id="JBHSLL010000046">
    <property type="protein sequence ID" value="MFC5386895.1"/>
    <property type="molecule type" value="Genomic_DNA"/>
</dbReference>
<name>A0ABW0H0T5_9HYPH</name>
<dbReference type="InterPro" id="IPR010982">
    <property type="entry name" value="Lambda_DNA-bd_dom_sf"/>
</dbReference>
<evidence type="ECO:0000259" key="1">
    <source>
        <dbReference type="PROSITE" id="PS50943"/>
    </source>
</evidence>
<dbReference type="RefSeq" id="WP_378230323.1">
    <property type="nucleotide sequence ID" value="NZ_JBHSLL010000046.1"/>
</dbReference>
<dbReference type="Proteomes" id="UP001596016">
    <property type="component" value="Unassembled WGS sequence"/>
</dbReference>
<keyword evidence="3" id="KW-1185">Reference proteome</keyword>
<feature type="domain" description="HTH cro/C1-type" evidence="1">
    <location>
        <begin position="34"/>
        <end position="75"/>
    </location>
</feature>
<dbReference type="PROSITE" id="PS50943">
    <property type="entry name" value="HTH_CROC1"/>
    <property type="match status" value="1"/>
</dbReference>
<accession>A0ABW0H0T5</accession>
<gene>
    <name evidence="2" type="ORF">ACFPLB_13090</name>
</gene>
<protein>
    <submittedName>
        <fullName evidence="2">Helix-turn-helix domain-containing protein</fullName>
    </submittedName>
</protein>
<evidence type="ECO:0000313" key="2">
    <source>
        <dbReference type="EMBL" id="MFC5386895.1"/>
    </source>
</evidence>
<dbReference type="Pfam" id="PF01381">
    <property type="entry name" value="HTH_3"/>
    <property type="match status" value="1"/>
</dbReference>
<sequence>MTDPENILEESPDIDTFGGRFSRALDACELDTDQFARRMCVKPGTVSGWENDRSMPNFHRLNKIAGLLGVSIAWLLHGVGQGPAETEADKPEDMAKQLSRLKFLHAQTGQLISKLQLDLDRLAAADR</sequence>
<dbReference type="InterPro" id="IPR001387">
    <property type="entry name" value="Cro/C1-type_HTH"/>
</dbReference>
<organism evidence="2 3">
    <name type="scientific">Aquamicrobium segne</name>
    <dbReference type="NCBI Taxonomy" id="469547"/>
    <lineage>
        <taxon>Bacteria</taxon>
        <taxon>Pseudomonadati</taxon>
        <taxon>Pseudomonadota</taxon>
        <taxon>Alphaproteobacteria</taxon>
        <taxon>Hyphomicrobiales</taxon>
        <taxon>Phyllobacteriaceae</taxon>
        <taxon>Aquamicrobium</taxon>
    </lineage>
</organism>
<comment type="caution">
    <text evidence="2">The sequence shown here is derived from an EMBL/GenBank/DDBJ whole genome shotgun (WGS) entry which is preliminary data.</text>
</comment>
<dbReference type="CDD" id="cd00093">
    <property type="entry name" value="HTH_XRE"/>
    <property type="match status" value="1"/>
</dbReference>
<evidence type="ECO:0000313" key="3">
    <source>
        <dbReference type="Proteomes" id="UP001596016"/>
    </source>
</evidence>